<evidence type="ECO:0000256" key="1">
    <source>
        <dbReference type="SAM" id="MobiDB-lite"/>
    </source>
</evidence>
<accession>A0A4V4H4H1</accession>
<protein>
    <submittedName>
        <fullName evidence="2">Uncharacterized protein</fullName>
    </submittedName>
</protein>
<gene>
    <name evidence="2" type="ORF">C4D60_Mb10t01240</name>
</gene>
<comment type="caution">
    <text evidence="2">The sequence shown here is derived from an EMBL/GenBank/DDBJ whole genome shotgun (WGS) entry which is preliminary data.</text>
</comment>
<feature type="compositionally biased region" description="Acidic residues" evidence="1">
    <location>
        <begin position="17"/>
        <end position="32"/>
    </location>
</feature>
<reference evidence="2 3" key="1">
    <citation type="journal article" date="2019" name="Nat. Plants">
        <title>Genome sequencing of Musa balbisiana reveals subgenome evolution and function divergence in polyploid bananas.</title>
        <authorList>
            <person name="Yao X."/>
        </authorList>
    </citation>
    <scope>NUCLEOTIDE SEQUENCE [LARGE SCALE GENOMIC DNA]</scope>
    <source>
        <strain evidence="3">cv. DH-PKW</strain>
        <tissue evidence="2">Leaves</tissue>
    </source>
</reference>
<evidence type="ECO:0000313" key="3">
    <source>
        <dbReference type="Proteomes" id="UP000317650"/>
    </source>
</evidence>
<name>A0A4V4H4H1_MUSBA</name>
<feature type="compositionally biased region" description="Basic and acidic residues" evidence="1">
    <location>
        <begin position="33"/>
        <end position="45"/>
    </location>
</feature>
<proteinExistence type="predicted"/>
<keyword evidence="3" id="KW-1185">Reference proteome</keyword>
<feature type="region of interest" description="Disordered" evidence="1">
    <location>
        <begin position="12"/>
        <end position="45"/>
    </location>
</feature>
<organism evidence="2 3">
    <name type="scientific">Musa balbisiana</name>
    <name type="common">Banana</name>
    <dbReference type="NCBI Taxonomy" id="52838"/>
    <lineage>
        <taxon>Eukaryota</taxon>
        <taxon>Viridiplantae</taxon>
        <taxon>Streptophyta</taxon>
        <taxon>Embryophyta</taxon>
        <taxon>Tracheophyta</taxon>
        <taxon>Spermatophyta</taxon>
        <taxon>Magnoliopsida</taxon>
        <taxon>Liliopsida</taxon>
        <taxon>Zingiberales</taxon>
        <taxon>Musaceae</taxon>
        <taxon>Musa</taxon>
    </lineage>
</organism>
<dbReference type="Proteomes" id="UP000317650">
    <property type="component" value="Chromosome 10"/>
</dbReference>
<evidence type="ECO:0000313" key="2">
    <source>
        <dbReference type="EMBL" id="THU52176.1"/>
    </source>
</evidence>
<sequence>MCVVVGEELKQDTGNIDVDDEVVGPTDEEVGEEGERRVGEGTRPRDIDGAWMRAVTNTRNAEIDDEMVGPIDEEVRDEGKGMTGEGTGTRLETMTRLGKVTNVLDT</sequence>
<dbReference type="AlphaFoldDB" id="A0A4V4H4H1"/>
<dbReference type="EMBL" id="PYDT01000008">
    <property type="protein sequence ID" value="THU52176.1"/>
    <property type="molecule type" value="Genomic_DNA"/>
</dbReference>